<dbReference type="EMBL" id="QRDZ01000002">
    <property type="protein sequence ID" value="RED87555.1"/>
    <property type="molecule type" value="Genomic_DNA"/>
</dbReference>
<reference evidence="8 9" key="1">
    <citation type="submission" date="2018-07" db="EMBL/GenBank/DDBJ databases">
        <title>Genomic Encyclopedia of Type Strains, Phase III (KMG-III): the genomes of soil and plant-associated and newly described type strains.</title>
        <authorList>
            <person name="Whitman W."/>
        </authorList>
    </citation>
    <scope>NUCLEOTIDE SEQUENCE [LARGE SCALE GENOMIC DNA]</scope>
    <source>
        <strain evidence="8 9">CECT 7287</strain>
    </source>
</reference>
<dbReference type="OrthoDB" id="2241086at2"/>
<comment type="subcellular location">
    <subcellularLocation>
        <location evidence="1">Cell envelope</location>
    </subcellularLocation>
</comment>
<evidence type="ECO:0000256" key="2">
    <source>
        <dbReference type="ARBA" id="ARBA00008814"/>
    </source>
</evidence>
<dbReference type="PANTHER" id="PTHR30532">
    <property type="entry name" value="IRON III DICITRATE-BINDING PERIPLASMIC PROTEIN"/>
    <property type="match status" value="1"/>
</dbReference>
<dbReference type="SUPFAM" id="SSF53807">
    <property type="entry name" value="Helical backbone' metal receptor"/>
    <property type="match status" value="1"/>
</dbReference>
<protein>
    <submittedName>
        <fullName evidence="8">Iron complex transport system substrate-binding protein</fullName>
    </submittedName>
</protein>
<dbReference type="Gene3D" id="3.40.50.1980">
    <property type="entry name" value="Nitrogenase molybdenum iron protein domain"/>
    <property type="match status" value="2"/>
</dbReference>
<feature type="chain" id="PRO_5039298274" evidence="6">
    <location>
        <begin position="21"/>
        <end position="338"/>
    </location>
</feature>
<dbReference type="AlphaFoldDB" id="A0A3D9KNK0"/>
<dbReference type="PROSITE" id="PS51257">
    <property type="entry name" value="PROKAR_LIPOPROTEIN"/>
    <property type="match status" value="1"/>
</dbReference>
<accession>A0A3D9KNK0</accession>
<sequence length="338" mass="37125">MKKKIGSMLCMLLASFVLLAGCGNSGNSANSASSANSNTPQASPPSSDAVASPSGSAEAVPYGTRKLSTALGEVEVPANPQRIIVNWYVGDVFTLGLKPVAYSGWAQETMPFFDKFEGIPAIEKWEPEELMKYDPDLIITYDPQDFEKLSKIAPVVVVPEGDIKTTERLAFLGEATGRQTEAKNAIQTFESKLAKAKEKLTSDIFRDKTFSILQDWGGDSYGVMYETGSRGGTLLYEYLGLKKPEKLQQLVDSSGKGRDSLSYEVASQYFGDYVLWFLTEGKDSEYAQTDIWKSIPAVRDGHIVEIPGEYVGLFYYSDVMSMTAQLDHIMDKLLALSK</sequence>
<feature type="signal peptide" evidence="6">
    <location>
        <begin position="1"/>
        <end position="20"/>
    </location>
</feature>
<feature type="domain" description="Fe/B12 periplasmic-binding" evidence="7">
    <location>
        <begin position="82"/>
        <end position="337"/>
    </location>
</feature>
<dbReference type="InterPro" id="IPR051313">
    <property type="entry name" value="Bact_iron-sidero_bind"/>
</dbReference>
<evidence type="ECO:0000256" key="5">
    <source>
        <dbReference type="SAM" id="MobiDB-lite"/>
    </source>
</evidence>
<keyword evidence="4 6" id="KW-0732">Signal</keyword>
<dbReference type="GO" id="GO:0030288">
    <property type="term" value="C:outer membrane-bounded periplasmic space"/>
    <property type="evidence" value="ECO:0007669"/>
    <property type="project" value="TreeGrafter"/>
</dbReference>
<evidence type="ECO:0000256" key="3">
    <source>
        <dbReference type="ARBA" id="ARBA00022448"/>
    </source>
</evidence>
<comment type="caution">
    <text evidence="8">The sequence shown here is derived from an EMBL/GenBank/DDBJ whole genome shotgun (WGS) entry which is preliminary data.</text>
</comment>
<keyword evidence="3" id="KW-0813">Transport</keyword>
<evidence type="ECO:0000256" key="1">
    <source>
        <dbReference type="ARBA" id="ARBA00004196"/>
    </source>
</evidence>
<gene>
    <name evidence="8" type="ORF">DFP98_10232</name>
</gene>
<name>A0A3D9KNK0_9BACL</name>
<dbReference type="PROSITE" id="PS50983">
    <property type="entry name" value="FE_B12_PBP"/>
    <property type="match status" value="1"/>
</dbReference>
<feature type="region of interest" description="Disordered" evidence="5">
    <location>
        <begin position="29"/>
        <end position="57"/>
    </location>
</feature>
<dbReference type="RefSeq" id="WP_116058968.1">
    <property type="nucleotide sequence ID" value="NZ_QRDZ01000002.1"/>
</dbReference>
<dbReference type="Pfam" id="PF01497">
    <property type="entry name" value="Peripla_BP_2"/>
    <property type="match status" value="1"/>
</dbReference>
<proteinExistence type="inferred from homology"/>
<evidence type="ECO:0000256" key="4">
    <source>
        <dbReference type="ARBA" id="ARBA00022729"/>
    </source>
</evidence>
<organism evidence="8 9">
    <name type="scientific">Cohnella phaseoli</name>
    <dbReference type="NCBI Taxonomy" id="456490"/>
    <lineage>
        <taxon>Bacteria</taxon>
        <taxon>Bacillati</taxon>
        <taxon>Bacillota</taxon>
        <taxon>Bacilli</taxon>
        <taxon>Bacillales</taxon>
        <taxon>Paenibacillaceae</taxon>
        <taxon>Cohnella</taxon>
    </lineage>
</organism>
<dbReference type="InterPro" id="IPR002491">
    <property type="entry name" value="ABC_transptr_periplasmic_BD"/>
</dbReference>
<evidence type="ECO:0000256" key="6">
    <source>
        <dbReference type="SAM" id="SignalP"/>
    </source>
</evidence>
<evidence type="ECO:0000313" key="9">
    <source>
        <dbReference type="Proteomes" id="UP000256977"/>
    </source>
</evidence>
<keyword evidence="9" id="KW-1185">Reference proteome</keyword>
<dbReference type="GO" id="GO:1901678">
    <property type="term" value="P:iron coordination entity transport"/>
    <property type="evidence" value="ECO:0007669"/>
    <property type="project" value="UniProtKB-ARBA"/>
</dbReference>
<evidence type="ECO:0000259" key="7">
    <source>
        <dbReference type="PROSITE" id="PS50983"/>
    </source>
</evidence>
<dbReference type="PANTHER" id="PTHR30532:SF29">
    <property type="entry name" value="FE(3+) DICITRATE-BINDING PERIPLASMIC PROTEIN"/>
    <property type="match status" value="1"/>
</dbReference>
<evidence type="ECO:0000313" key="8">
    <source>
        <dbReference type="EMBL" id="RED87555.1"/>
    </source>
</evidence>
<dbReference type="Proteomes" id="UP000256977">
    <property type="component" value="Unassembled WGS sequence"/>
</dbReference>
<comment type="similarity">
    <text evidence="2">Belongs to the bacterial solute-binding protein 8 family.</text>
</comment>